<keyword evidence="2" id="KW-0238">DNA-binding</keyword>
<dbReference type="SMART" id="SM00345">
    <property type="entry name" value="HTH_GNTR"/>
    <property type="match status" value="1"/>
</dbReference>
<dbReference type="PANTHER" id="PTHR43537:SF51">
    <property type="entry name" value="HTH-TYPE TRANSCRIPTIONAL REGULATOR LGOR-RELATED"/>
    <property type="match status" value="1"/>
</dbReference>
<dbReference type="PROSITE" id="PS50949">
    <property type="entry name" value="HTH_GNTR"/>
    <property type="match status" value="1"/>
</dbReference>
<dbReference type="InterPro" id="IPR000524">
    <property type="entry name" value="Tscrpt_reg_HTH_GntR"/>
</dbReference>
<dbReference type="GO" id="GO:0003677">
    <property type="term" value="F:DNA binding"/>
    <property type="evidence" value="ECO:0007669"/>
    <property type="project" value="UniProtKB-KW"/>
</dbReference>
<reference evidence="6" key="1">
    <citation type="submission" date="2018-01" db="EMBL/GenBank/DDBJ databases">
        <authorList>
            <person name="Clerissi C."/>
        </authorList>
    </citation>
    <scope>NUCLEOTIDE SEQUENCE</scope>
    <source>
        <strain evidence="6">Cupriavidus taiwanensis STM 8556</strain>
    </source>
</reference>
<organism evidence="6">
    <name type="scientific">Cupriavidus taiwanensis</name>
    <dbReference type="NCBI Taxonomy" id="164546"/>
    <lineage>
        <taxon>Bacteria</taxon>
        <taxon>Pseudomonadati</taxon>
        <taxon>Pseudomonadota</taxon>
        <taxon>Betaproteobacteria</taxon>
        <taxon>Burkholderiales</taxon>
        <taxon>Burkholderiaceae</taxon>
        <taxon>Cupriavidus</taxon>
    </lineage>
</organism>
<evidence type="ECO:0000256" key="1">
    <source>
        <dbReference type="ARBA" id="ARBA00023015"/>
    </source>
</evidence>
<dbReference type="RefSeq" id="WP_092310332.1">
    <property type="nucleotide sequence ID" value="NZ_LT976968.1"/>
</dbReference>
<dbReference type="Proteomes" id="UP000256952">
    <property type="component" value="Chromosome CBM2613_b"/>
</dbReference>
<dbReference type="CDD" id="cd07377">
    <property type="entry name" value="WHTH_GntR"/>
    <property type="match status" value="1"/>
</dbReference>
<dbReference type="NCBIfam" id="TIGR03338">
    <property type="entry name" value="phnR_burk"/>
    <property type="match status" value="1"/>
</dbReference>
<sequence>MSRQAPLASEITILQSQSLTTLVQRELELRIMSGELAPGAKLNEIEVAGQLNVSRGPVREAFRALEQAGLLRTEKNRGVFVRAISVEEADEIYELRAVLDEFIGRQLAARITPADLRELRALVEALDAASQARDVDEYTRLNLSFHDRMVELAGNRKLLETYRRLVKELTLFRREALSRSHAAMPDSTREHRAIVSAIAARDGELAARLMREHVERGRARMHAAVAPSATSAGASTGTDAAA</sequence>
<dbReference type="SUPFAM" id="SSF46785">
    <property type="entry name" value="Winged helix' DNA-binding domain"/>
    <property type="match status" value="1"/>
</dbReference>
<feature type="compositionally biased region" description="Low complexity" evidence="4">
    <location>
        <begin position="223"/>
        <end position="242"/>
    </location>
</feature>
<protein>
    <submittedName>
        <fullName evidence="6">Transcriptional regulator, GntR family</fullName>
    </submittedName>
</protein>
<dbReference type="SMART" id="SM00895">
    <property type="entry name" value="FCD"/>
    <property type="match status" value="1"/>
</dbReference>
<proteinExistence type="predicted"/>
<dbReference type="PANTHER" id="PTHR43537">
    <property type="entry name" value="TRANSCRIPTIONAL REGULATOR, GNTR FAMILY"/>
    <property type="match status" value="1"/>
</dbReference>
<keyword evidence="3" id="KW-0804">Transcription</keyword>
<name>A0A375EAD7_9BURK</name>
<dbReference type="InterPro" id="IPR008920">
    <property type="entry name" value="TF_FadR/GntR_C"/>
</dbReference>
<dbReference type="InterPro" id="IPR011711">
    <property type="entry name" value="GntR_C"/>
</dbReference>
<dbReference type="Gene3D" id="1.10.10.10">
    <property type="entry name" value="Winged helix-like DNA-binding domain superfamily/Winged helix DNA-binding domain"/>
    <property type="match status" value="1"/>
</dbReference>
<keyword evidence="1" id="KW-0805">Transcription regulation</keyword>
<dbReference type="GO" id="GO:0003700">
    <property type="term" value="F:DNA-binding transcription factor activity"/>
    <property type="evidence" value="ECO:0007669"/>
    <property type="project" value="InterPro"/>
</dbReference>
<dbReference type="Gene3D" id="1.20.120.530">
    <property type="entry name" value="GntR ligand-binding domain-like"/>
    <property type="match status" value="1"/>
</dbReference>
<dbReference type="EMBL" id="OFTH01000042">
    <property type="protein sequence ID" value="SOZ70628.1"/>
    <property type="molecule type" value="Genomic_DNA"/>
</dbReference>
<dbReference type="Pfam" id="PF00392">
    <property type="entry name" value="GntR"/>
    <property type="match status" value="1"/>
</dbReference>
<evidence type="ECO:0000313" key="6">
    <source>
        <dbReference type="EMBL" id="SOZ70628.1"/>
    </source>
</evidence>
<dbReference type="AlphaFoldDB" id="A0A375EAD7"/>
<evidence type="ECO:0000256" key="2">
    <source>
        <dbReference type="ARBA" id="ARBA00023125"/>
    </source>
</evidence>
<evidence type="ECO:0000259" key="5">
    <source>
        <dbReference type="PROSITE" id="PS50949"/>
    </source>
</evidence>
<comment type="caution">
    <text evidence="6">The sequence shown here is derived from an EMBL/GenBank/DDBJ whole genome shotgun (WGS) entry which is preliminary data.</text>
</comment>
<gene>
    <name evidence="6" type="ORF">CBM2613_B170067</name>
</gene>
<evidence type="ECO:0000256" key="4">
    <source>
        <dbReference type="SAM" id="MobiDB-lite"/>
    </source>
</evidence>
<accession>A0A375EAD7</accession>
<feature type="region of interest" description="Disordered" evidence="4">
    <location>
        <begin position="221"/>
        <end position="242"/>
    </location>
</feature>
<dbReference type="InterPro" id="IPR036388">
    <property type="entry name" value="WH-like_DNA-bd_sf"/>
</dbReference>
<evidence type="ECO:0000256" key="3">
    <source>
        <dbReference type="ARBA" id="ARBA00023163"/>
    </source>
</evidence>
<dbReference type="InterPro" id="IPR017723">
    <property type="entry name" value="Tscrpt_reg_AEP_util-assoc"/>
</dbReference>
<dbReference type="InterPro" id="IPR036390">
    <property type="entry name" value="WH_DNA-bd_sf"/>
</dbReference>
<dbReference type="Pfam" id="PF07729">
    <property type="entry name" value="FCD"/>
    <property type="match status" value="1"/>
</dbReference>
<feature type="domain" description="HTH gntR-type" evidence="5">
    <location>
        <begin position="17"/>
        <end position="84"/>
    </location>
</feature>
<dbReference type="SUPFAM" id="SSF48008">
    <property type="entry name" value="GntR ligand-binding domain-like"/>
    <property type="match status" value="1"/>
</dbReference>